<dbReference type="PANTHER" id="PTHR47260:SF1">
    <property type="entry name" value="UPF0644 PROTEIN PB2B4.06"/>
    <property type="match status" value="1"/>
</dbReference>
<sequence length="243" mass="26421">MTFKAPISSFHLPPPPSIGVSNRLLIPMLNIVPANSDTSIYSSTLDYFSSIPWCHALLQHCPSDSTTSGRTVQRAIPFIPGSRNLPAPDCEQLFSSTLATPEAIPHVLCFFRPDDATHARDAQRPITQVYVLFSLGTGLSRYTGLVNGGLTAALMDEAAGILSDLNINLGKKNHVLVNGVCITKSLKINFLRPVRATGVIVLARMWIESAQKHKVLIRGELTGSHGERLAEAELDGVQFRPKL</sequence>
<dbReference type="AlphaFoldDB" id="A0A2C5Z6B5"/>
<dbReference type="Proteomes" id="UP000224854">
    <property type="component" value="Unassembled WGS sequence"/>
</dbReference>
<protein>
    <recommendedName>
        <fullName evidence="1">Thioesterase domain-containing protein</fullName>
    </recommendedName>
</protein>
<dbReference type="InterPro" id="IPR029069">
    <property type="entry name" value="HotDog_dom_sf"/>
</dbReference>
<evidence type="ECO:0000313" key="2">
    <source>
        <dbReference type="EMBL" id="PHH77385.1"/>
    </source>
</evidence>
<dbReference type="InterPro" id="IPR052061">
    <property type="entry name" value="PTE-AB_protein"/>
</dbReference>
<comment type="caution">
    <text evidence="2">The sequence shown here is derived from an EMBL/GenBank/DDBJ whole genome shotgun (WGS) entry which is preliminary data.</text>
</comment>
<dbReference type="EMBL" id="NJEU01000271">
    <property type="protein sequence ID" value="PHH77385.1"/>
    <property type="molecule type" value="Genomic_DNA"/>
</dbReference>
<dbReference type="SUPFAM" id="SSF54637">
    <property type="entry name" value="Thioesterase/thiol ester dehydrase-isomerase"/>
    <property type="match status" value="1"/>
</dbReference>
<feature type="domain" description="Thioesterase" evidence="1">
    <location>
        <begin position="144"/>
        <end position="224"/>
    </location>
</feature>
<accession>A0A2C5Z6B5</accession>
<evidence type="ECO:0000259" key="1">
    <source>
        <dbReference type="Pfam" id="PF03061"/>
    </source>
</evidence>
<evidence type="ECO:0000313" key="3">
    <source>
        <dbReference type="Proteomes" id="UP000224854"/>
    </source>
</evidence>
<dbReference type="OrthoDB" id="506431at2759"/>
<proteinExistence type="predicted"/>
<dbReference type="CDD" id="cd03440">
    <property type="entry name" value="hot_dog"/>
    <property type="match status" value="1"/>
</dbReference>
<dbReference type="Gene3D" id="3.10.129.10">
    <property type="entry name" value="Hotdog Thioesterase"/>
    <property type="match status" value="1"/>
</dbReference>
<gene>
    <name evidence="2" type="ORF">CDD82_3543</name>
</gene>
<dbReference type="Pfam" id="PF03061">
    <property type="entry name" value="4HBT"/>
    <property type="match status" value="1"/>
</dbReference>
<keyword evidence="3" id="KW-1185">Reference proteome</keyword>
<reference evidence="2 3" key="1">
    <citation type="submission" date="2017-06" db="EMBL/GenBank/DDBJ databases">
        <title>Ant-infecting Ophiocordyceps genomes reveal a high diversity of potential behavioral manipulation genes and a possible major role for enterotoxins.</title>
        <authorList>
            <person name="De Bekker C."/>
            <person name="Evans H.C."/>
            <person name="Brachmann A."/>
            <person name="Hughes D.P."/>
        </authorList>
    </citation>
    <scope>NUCLEOTIDE SEQUENCE [LARGE SCALE GENOMIC DNA]</scope>
    <source>
        <strain evidence="2 3">1348a</strain>
    </source>
</reference>
<dbReference type="PANTHER" id="PTHR47260">
    <property type="entry name" value="UPF0644 PROTEIN PB2B4.06"/>
    <property type="match status" value="1"/>
</dbReference>
<dbReference type="InterPro" id="IPR006683">
    <property type="entry name" value="Thioestr_dom"/>
</dbReference>
<name>A0A2C5Z6B5_9HYPO</name>
<organism evidence="2 3">
    <name type="scientific">Ophiocordyceps australis</name>
    <dbReference type="NCBI Taxonomy" id="1399860"/>
    <lineage>
        <taxon>Eukaryota</taxon>
        <taxon>Fungi</taxon>
        <taxon>Dikarya</taxon>
        <taxon>Ascomycota</taxon>
        <taxon>Pezizomycotina</taxon>
        <taxon>Sordariomycetes</taxon>
        <taxon>Hypocreomycetidae</taxon>
        <taxon>Hypocreales</taxon>
        <taxon>Ophiocordycipitaceae</taxon>
        <taxon>Ophiocordyceps</taxon>
    </lineage>
</organism>